<evidence type="ECO:0000256" key="1">
    <source>
        <dbReference type="ARBA" id="ARBA00005189"/>
    </source>
</evidence>
<feature type="active site" description="Charge relay system; for autoendoproteolytic cleavage activity" evidence="12">
    <location>
        <position position="88"/>
    </location>
</feature>
<proteinExistence type="inferred from homology"/>
<comment type="similarity">
    <text evidence="12">Belongs to the phosphatidylserine decarboxylase family. PSD-B subfamily. Prokaryotic type I sub-subfamily.</text>
</comment>
<evidence type="ECO:0000313" key="14">
    <source>
        <dbReference type="Proteomes" id="UP000252884"/>
    </source>
</evidence>
<dbReference type="RefSeq" id="WP_114468732.1">
    <property type="nucleotide sequence ID" value="NZ_QPJK01000004.1"/>
</dbReference>
<feature type="site" description="Cleavage (non-hydrolytic); by autocatalysis" evidence="12">
    <location>
        <begin position="248"/>
        <end position="249"/>
    </location>
</feature>
<evidence type="ECO:0000313" key="13">
    <source>
        <dbReference type="EMBL" id="RCW71518.1"/>
    </source>
</evidence>
<dbReference type="AlphaFoldDB" id="A0A368XWU4"/>
<keyword evidence="2 12" id="KW-1003">Cell membrane</keyword>
<evidence type="ECO:0000256" key="10">
    <source>
        <dbReference type="ARBA" id="ARBA00023264"/>
    </source>
</evidence>
<feature type="active site" description="Schiff-base intermediate with substrate; via pyruvic acid; for decarboxylase activity" evidence="12">
    <location>
        <position position="249"/>
    </location>
</feature>
<keyword evidence="9 12" id="KW-0456">Lyase</keyword>
<feature type="chain" id="PRO_5023359956" description="Phosphatidylserine decarboxylase beta chain" evidence="12">
    <location>
        <begin position="1"/>
        <end position="248"/>
    </location>
</feature>
<evidence type="ECO:0000256" key="2">
    <source>
        <dbReference type="ARBA" id="ARBA00022475"/>
    </source>
</evidence>
<reference evidence="13 14" key="1">
    <citation type="submission" date="2018-07" db="EMBL/GenBank/DDBJ databases">
        <title>Genomic Encyclopedia of Type Strains, Phase IV (KMG-IV): sequencing the most valuable type-strain genomes for metagenomic binning, comparative biology and taxonomic classification.</title>
        <authorList>
            <person name="Goeker M."/>
        </authorList>
    </citation>
    <scope>NUCLEOTIDE SEQUENCE [LARGE SCALE GENOMIC DNA]</scope>
    <source>
        <strain evidence="13 14">DSM 21634</strain>
    </source>
</reference>
<comment type="function">
    <text evidence="12">Catalyzes the formation of phosphatidylethanolamine (PtdEtn) from phosphatidylserine (PtdSer).</text>
</comment>
<dbReference type="PANTHER" id="PTHR10067">
    <property type="entry name" value="PHOSPHATIDYLSERINE DECARBOXYLASE"/>
    <property type="match status" value="1"/>
</dbReference>
<comment type="caution">
    <text evidence="13">The sequence shown here is derived from an EMBL/GenBank/DDBJ whole genome shotgun (WGS) entry which is preliminary data.</text>
</comment>
<feature type="active site" description="Charge relay system; for autoendoproteolytic cleavage activity" evidence="12">
    <location>
        <position position="249"/>
    </location>
</feature>
<feature type="modified residue" description="Pyruvic acid (Ser); by autocatalysis" evidence="12">
    <location>
        <position position="249"/>
    </location>
</feature>
<dbReference type="Proteomes" id="UP000252884">
    <property type="component" value="Unassembled WGS sequence"/>
</dbReference>
<organism evidence="13 14">
    <name type="scientific">Pseudorhodoferax soli</name>
    <dbReference type="NCBI Taxonomy" id="545864"/>
    <lineage>
        <taxon>Bacteria</taxon>
        <taxon>Pseudomonadati</taxon>
        <taxon>Pseudomonadota</taxon>
        <taxon>Betaproteobacteria</taxon>
        <taxon>Burkholderiales</taxon>
        <taxon>Comamonadaceae</taxon>
    </lineage>
</organism>
<gene>
    <name evidence="12" type="primary">psd</name>
    <name evidence="13" type="ORF">DES41_104338</name>
</gene>
<protein>
    <recommendedName>
        <fullName evidence="12">Phosphatidylserine decarboxylase proenzyme</fullName>
        <ecNumber evidence="12">4.1.1.65</ecNumber>
    </recommendedName>
    <component>
        <recommendedName>
            <fullName evidence="12">Phosphatidylserine decarboxylase alpha chain</fullName>
        </recommendedName>
    </component>
    <component>
        <recommendedName>
            <fullName evidence="12">Phosphatidylserine decarboxylase beta chain</fullName>
        </recommendedName>
    </component>
</protein>
<dbReference type="GO" id="GO:0005886">
    <property type="term" value="C:plasma membrane"/>
    <property type="evidence" value="ECO:0007669"/>
    <property type="project" value="UniProtKB-SubCell"/>
</dbReference>
<dbReference type="PANTHER" id="PTHR10067:SF6">
    <property type="entry name" value="PHOSPHATIDYLSERINE DECARBOXYLASE PROENZYME, MITOCHONDRIAL"/>
    <property type="match status" value="1"/>
</dbReference>
<keyword evidence="14" id="KW-1185">Reference proteome</keyword>
<keyword evidence="7 12" id="KW-0865">Zymogen</keyword>
<comment type="subunit">
    <text evidence="12">Heterodimer of a large membrane-associated beta subunit and a small pyruvoyl-containing alpha subunit.</text>
</comment>
<feature type="chain" id="PRO_5023359958" description="Phosphatidylserine decarboxylase alpha chain" evidence="12">
    <location>
        <begin position="249"/>
        <end position="286"/>
    </location>
</feature>
<dbReference type="EC" id="4.1.1.65" evidence="12"/>
<dbReference type="InterPro" id="IPR003817">
    <property type="entry name" value="PS_Dcarbxylase"/>
</dbReference>
<evidence type="ECO:0000256" key="3">
    <source>
        <dbReference type="ARBA" id="ARBA00022516"/>
    </source>
</evidence>
<comment type="subcellular location">
    <subcellularLocation>
        <location evidence="12">Cell membrane</location>
        <topology evidence="12">Peripheral membrane protein</topology>
    </subcellularLocation>
</comment>
<dbReference type="InterPro" id="IPR033177">
    <property type="entry name" value="PSD-B"/>
</dbReference>
<keyword evidence="6 12" id="KW-0472">Membrane</keyword>
<evidence type="ECO:0000256" key="12">
    <source>
        <dbReference type="HAMAP-Rule" id="MF_00662"/>
    </source>
</evidence>
<dbReference type="EMBL" id="QPJK01000004">
    <property type="protein sequence ID" value="RCW71518.1"/>
    <property type="molecule type" value="Genomic_DNA"/>
</dbReference>
<dbReference type="InterPro" id="IPR033178">
    <property type="entry name" value="PSD_type1_pro"/>
</dbReference>
<accession>A0A368XWU4</accession>
<evidence type="ECO:0000256" key="5">
    <source>
        <dbReference type="ARBA" id="ARBA00023098"/>
    </source>
</evidence>
<comment type="pathway">
    <text evidence="12">Phospholipid metabolism; phosphatidylethanolamine biosynthesis; phosphatidylethanolamine from CDP-diacylglycerol: step 2/2.</text>
</comment>
<keyword evidence="4 12" id="KW-0210">Decarboxylase</keyword>
<evidence type="ECO:0000256" key="4">
    <source>
        <dbReference type="ARBA" id="ARBA00022793"/>
    </source>
</evidence>
<dbReference type="OrthoDB" id="9802030at2"/>
<keyword evidence="8 12" id="KW-0594">Phospholipid biosynthesis</keyword>
<name>A0A368XWU4_9BURK</name>
<feature type="active site" description="Charge relay system; for autoendoproteolytic cleavage activity" evidence="12">
    <location>
        <position position="145"/>
    </location>
</feature>
<comment type="catalytic activity">
    <reaction evidence="12">
        <text>a 1,2-diacyl-sn-glycero-3-phospho-L-serine + H(+) = a 1,2-diacyl-sn-glycero-3-phosphoethanolamine + CO2</text>
        <dbReference type="Rhea" id="RHEA:20828"/>
        <dbReference type="ChEBI" id="CHEBI:15378"/>
        <dbReference type="ChEBI" id="CHEBI:16526"/>
        <dbReference type="ChEBI" id="CHEBI:57262"/>
        <dbReference type="ChEBI" id="CHEBI:64612"/>
        <dbReference type="EC" id="4.1.1.65"/>
    </reaction>
</comment>
<evidence type="ECO:0000256" key="7">
    <source>
        <dbReference type="ARBA" id="ARBA00023145"/>
    </source>
</evidence>
<comment type="pathway">
    <text evidence="1">Lipid metabolism.</text>
</comment>
<comment type="PTM">
    <text evidence="12">Is synthesized initially as an inactive proenzyme. Formation of the active enzyme involves a self-maturation process in which the active site pyruvoyl group is generated from an internal serine residue via an autocatalytic post-translational modification. Two non-identical subunits are generated from the proenzyme in this reaction, and the pyruvate is formed at the N-terminus of the alpha chain, which is derived from the carboxyl end of the proenzyme. The autoendoproteolytic cleavage occurs by a canonical serine protease mechanism, in which the side chain hydroxyl group of the serine supplies its oxygen atom to form the C-terminus of the beta chain, while the remainder of the serine residue undergoes an oxidative deamination to produce ammonia and the pyruvoyl prosthetic group on the alpha chain. During this reaction, the Ser that is part of the protease active site of the proenzyme becomes the pyruvoyl prosthetic group, which constitutes an essential element of the active site of the mature decarboxylase.</text>
</comment>
<keyword evidence="11 12" id="KW-0670">Pyruvate</keyword>
<keyword evidence="10 12" id="KW-1208">Phospholipid metabolism</keyword>
<keyword evidence="3 12" id="KW-0444">Lipid biosynthesis</keyword>
<evidence type="ECO:0000256" key="6">
    <source>
        <dbReference type="ARBA" id="ARBA00023136"/>
    </source>
</evidence>
<dbReference type="UniPathway" id="UPA00558">
    <property type="reaction ID" value="UER00616"/>
</dbReference>
<dbReference type="HAMAP" id="MF_00662">
    <property type="entry name" value="PS_decarb_PSD_B_type1"/>
    <property type="match status" value="1"/>
</dbReference>
<dbReference type="GO" id="GO:0006646">
    <property type="term" value="P:phosphatidylethanolamine biosynthetic process"/>
    <property type="evidence" value="ECO:0007669"/>
    <property type="project" value="UniProtKB-UniRule"/>
</dbReference>
<comment type="cofactor">
    <cofactor evidence="12">
        <name>pyruvate</name>
        <dbReference type="ChEBI" id="CHEBI:15361"/>
    </cofactor>
    <text evidence="12">Binds 1 pyruvoyl group covalently per subunit.</text>
</comment>
<dbReference type="NCBIfam" id="TIGR00163">
    <property type="entry name" value="PS_decarb"/>
    <property type="match status" value="1"/>
</dbReference>
<evidence type="ECO:0000256" key="8">
    <source>
        <dbReference type="ARBA" id="ARBA00023209"/>
    </source>
</evidence>
<evidence type="ECO:0000256" key="11">
    <source>
        <dbReference type="ARBA" id="ARBA00023317"/>
    </source>
</evidence>
<dbReference type="GO" id="GO:0004609">
    <property type="term" value="F:phosphatidylserine decarboxylase activity"/>
    <property type="evidence" value="ECO:0007669"/>
    <property type="project" value="UniProtKB-UniRule"/>
</dbReference>
<keyword evidence="5 12" id="KW-0443">Lipid metabolism</keyword>
<evidence type="ECO:0000256" key="9">
    <source>
        <dbReference type="ARBA" id="ARBA00023239"/>
    </source>
</evidence>
<sequence length="286" mass="31689">MSDRLAVLPQYLLPKHRLTRFAGRVASARRGARTTALIRWFVNKYGVDMAEAADPDIASYLSFNEFFTRALKDGVRPLAQADLVCPVDGAISQFGRIEDDQIFQAKGHAYSTRALVGGDAALAEYFRHGSFATLYLSPRDYHRIHMPCDGRLTRMVYVPGELFSVNPTTARGVPGLFARNERVVCVFETAHGPFVLTLVGATIVGSMATVWHGVVNPPRLGELREWRYEGRESVTLRQGEEMGRFLLGSTVVMLFPQGPLAFNADWAPARAVRLGERMADWGSPAT</sequence>
<dbReference type="Pfam" id="PF02666">
    <property type="entry name" value="PS_Dcarbxylase"/>
    <property type="match status" value="1"/>
</dbReference>